<organism evidence="2 3">
    <name type="scientific">Crotalus adamanteus</name>
    <name type="common">Eastern diamondback rattlesnake</name>
    <dbReference type="NCBI Taxonomy" id="8729"/>
    <lineage>
        <taxon>Eukaryota</taxon>
        <taxon>Metazoa</taxon>
        <taxon>Chordata</taxon>
        <taxon>Craniata</taxon>
        <taxon>Vertebrata</taxon>
        <taxon>Euteleostomi</taxon>
        <taxon>Lepidosauria</taxon>
        <taxon>Squamata</taxon>
        <taxon>Bifurcata</taxon>
        <taxon>Unidentata</taxon>
        <taxon>Episquamata</taxon>
        <taxon>Toxicofera</taxon>
        <taxon>Serpentes</taxon>
        <taxon>Colubroidea</taxon>
        <taxon>Viperidae</taxon>
        <taxon>Crotalinae</taxon>
        <taxon>Crotalus</taxon>
    </lineage>
</organism>
<accession>A0AAW1AZT0</accession>
<gene>
    <name evidence="2" type="ORF">NXF25_018744</name>
</gene>
<feature type="compositionally biased region" description="Polar residues" evidence="1">
    <location>
        <begin position="12"/>
        <end position="22"/>
    </location>
</feature>
<sequence length="22" mass="2259">MPLLMLGHGKPASSTKGSMSVE</sequence>
<protein>
    <submittedName>
        <fullName evidence="2">Uncharacterized protein</fullName>
    </submittedName>
</protein>
<name>A0AAW1AZT0_CROAD</name>
<evidence type="ECO:0000256" key="1">
    <source>
        <dbReference type="SAM" id="MobiDB-lite"/>
    </source>
</evidence>
<reference evidence="2 3" key="1">
    <citation type="journal article" date="2024" name="Proc. Natl. Acad. Sci. U.S.A.">
        <title>The genetic regulatory architecture and epigenomic basis for age-related changes in rattlesnake venom.</title>
        <authorList>
            <person name="Hogan M.P."/>
            <person name="Holding M.L."/>
            <person name="Nystrom G.S."/>
            <person name="Colston T.J."/>
            <person name="Bartlett D.A."/>
            <person name="Mason A.J."/>
            <person name="Ellsworth S.A."/>
            <person name="Rautsaw R.M."/>
            <person name="Lawrence K.C."/>
            <person name="Strickland J.L."/>
            <person name="He B."/>
            <person name="Fraser P."/>
            <person name="Margres M.J."/>
            <person name="Gilbert D.M."/>
            <person name="Gibbs H.L."/>
            <person name="Parkinson C.L."/>
            <person name="Rokyta D.R."/>
        </authorList>
    </citation>
    <scope>NUCLEOTIDE SEQUENCE [LARGE SCALE GENOMIC DNA]</scope>
    <source>
        <strain evidence="2">DRR0105</strain>
    </source>
</reference>
<dbReference type="AlphaFoldDB" id="A0AAW1AZT0"/>
<evidence type="ECO:0000313" key="2">
    <source>
        <dbReference type="EMBL" id="KAK9395383.1"/>
    </source>
</evidence>
<dbReference type="Proteomes" id="UP001474421">
    <property type="component" value="Unassembled WGS sequence"/>
</dbReference>
<comment type="caution">
    <text evidence="2">The sequence shown here is derived from an EMBL/GenBank/DDBJ whole genome shotgun (WGS) entry which is preliminary data.</text>
</comment>
<proteinExistence type="predicted"/>
<dbReference type="EMBL" id="JAOTOJ010000009">
    <property type="protein sequence ID" value="KAK9395383.1"/>
    <property type="molecule type" value="Genomic_DNA"/>
</dbReference>
<keyword evidence="3" id="KW-1185">Reference proteome</keyword>
<evidence type="ECO:0000313" key="3">
    <source>
        <dbReference type="Proteomes" id="UP001474421"/>
    </source>
</evidence>
<feature type="region of interest" description="Disordered" evidence="1">
    <location>
        <begin position="1"/>
        <end position="22"/>
    </location>
</feature>